<name>E1R403_SEDSS</name>
<evidence type="ECO:0000313" key="5">
    <source>
        <dbReference type="Proteomes" id="UP000002318"/>
    </source>
</evidence>
<dbReference type="PANTHER" id="PTHR33495">
    <property type="entry name" value="ANTI-SIGMA FACTOR ANTAGONIST TM_1081-RELATED-RELATED"/>
    <property type="match status" value="1"/>
</dbReference>
<dbReference type="CDD" id="cd07043">
    <property type="entry name" value="STAS_anti-anti-sigma_factors"/>
    <property type="match status" value="1"/>
</dbReference>
<dbReference type="STRING" id="573413.Spirs_1298"/>
<evidence type="ECO:0000256" key="2">
    <source>
        <dbReference type="RuleBase" id="RU003749"/>
    </source>
</evidence>
<dbReference type="SUPFAM" id="SSF52091">
    <property type="entry name" value="SpoIIaa-like"/>
    <property type="match status" value="1"/>
</dbReference>
<dbReference type="InterPro" id="IPR036890">
    <property type="entry name" value="HATPase_C_sf"/>
</dbReference>
<keyword evidence="5" id="KW-1185">Reference proteome</keyword>
<dbReference type="Proteomes" id="UP000002318">
    <property type="component" value="Chromosome"/>
</dbReference>
<accession>E1R403</accession>
<dbReference type="NCBIfam" id="TIGR00377">
    <property type="entry name" value="ant_ant_sig"/>
    <property type="match status" value="1"/>
</dbReference>
<dbReference type="InterPro" id="IPR002645">
    <property type="entry name" value="STAS_dom"/>
</dbReference>
<dbReference type="Gene3D" id="3.30.565.10">
    <property type="entry name" value="Histidine kinase-like ATPase, C-terminal domain"/>
    <property type="match status" value="1"/>
</dbReference>
<proteinExistence type="inferred from homology"/>
<feature type="domain" description="STAS" evidence="3">
    <location>
        <begin position="1"/>
        <end position="110"/>
    </location>
</feature>
<dbReference type="HOGENOM" id="CLU_949661_0_0_12"/>
<dbReference type="OrthoDB" id="9796601at2"/>
<dbReference type="GO" id="GO:0043856">
    <property type="term" value="F:anti-sigma factor antagonist activity"/>
    <property type="evidence" value="ECO:0007669"/>
    <property type="project" value="InterPro"/>
</dbReference>
<dbReference type="eggNOG" id="COG1366">
    <property type="taxonomic scope" value="Bacteria"/>
</dbReference>
<protein>
    <recommendedName>
        <fullName evidence="2">Anti-sigma factor antagonist</fullName>
    </recommendedName>
</protein>
<dbReference type="KEGG" id="ssm:Spirs_1298"/>
<dbReference type="Gene3D" id="3.30.750.24">
    <property type="entry name" value="STAS domain"/>
    <property type="match status" value="1"/>
</dbReference>
<dbReference type="PANTHER" id="PTHR33495:SF2">
    <property type="entry name" value="ANTI-SIGMA FACTOR ANTAGONIST TM_1081-RELATED"/>
    <property type="match status" value="1"/>
</dbReference>
<dbReference type="PROSITE" id="PS50801">
    <property type="entry name" value="STAS"/>
    <property type="match status" value="1"/>
</dbReference>
<reference evidence="4 5" key="1">
    <citation type="journal article" date="2010" name="Stand. Genomic Sci.">
        <title>Complete genome sequence of Spirochaeta smaragdinae type strain (SEBR 4228).</title>
        <authorList>
            <person name="Mavromatis K."/>
            <person name="Yasawong M."/>
            <person name="Chertkov O."/>
            <person name="Lapidus A."/>
            <person name="Lucas S."/>
            <person name="Nolan M."/>
            <person name="Del Rio T.G."/>
            <person name="Tice H."/>
            <person name="Cheng J.F."/>
            <person name="Pitluck S."/>
            <person name="Liolios K."/>
            <person name="Ivanova N."/>
            <person name="Tapia R."/>
            <person name="Han C."/>
            <person name="Bruce D."/>
            <person name="Goodwin L."/>
            <person name="Pati A."/>
            <person name="Chen A."/>
            <person name="Palaniappan K."/>
            <person name="Land M."/>
            <person name="Hauser L."/>
            <person name="Chang Y.J."/>
            <person name="Jeffries C.D."/>
            <person name="Detter J.C."/>
            <person name="Rohde M."/>
            <person name="Brambilla E."/>
            <person name="Spring S."/>
            <person name="Goker M."/>
            <person name="Sikorski J."/>
            <person name="Woyke T."/>
            <person name="Bristow J."/>
            <person name="Eisen J.A."/>
            <person name="Markowitz V."/>
            <person name="Hugenholtz P."/>
            <person name="Klenk H.P."/>
            <person name="Kyrpides N.C."/>
        </authorList>
    </citation>
    <scope>NUCLEOTIDE SEQUENCE [LARGE SCALE GENOMIC DNA]</scope>
    <source>
        <strain evidence="5">DSM 11293 / JCM 15392 / SEBR 4228</strain>
    </source>
</reference>
<gene>
    <name evidence="4" type="ordered locus">Spirs_1298</name>
</gene>
<comment type="similarity">
    <text evidence="1 2">Belongs to the anti-sigma-factor antagonist family.</text>
</comment>
<evidence type="ECO:0000256" key="1">
    <source>
        <dbReference type="ARBA" id="ARBA00009013"/>
    </source>
</evidence>
<dbReference type="EMBL" id="CP002116">
    <property type="protein sequence ID" value="ADK80425.1"/>
    <property type="molecule type" value="Genomic_DNA"/>
</dbReference>
<dbReference type="SUPFAM" id="SSF55874">
    <property type="entry name" value="ATPase domain of HSP90 chaperone/DNA topoisomerase II/histidine kinase"/>
    <property type="match status" value="1"/>
</dbReference>
<organism evidence="4 5">
    <name type="scientific">Sediminispirochaeta smaragdinae (strain DSM 11293 / JCM 15392 / SEBR 4228)</name>
    <name type="common">Spirochaeta smaragdinae</name>
    <dbReference type="NCBI Taxonomy" id="573413"/>
    <lineage>
        <taxon>Bacteria</taxon>
        <taxon>Pseudomonadati</taxon>
        <taxon>Spirochaetota</taxon>
        <taxon>Spirochaetia</taxon>
        <taxon>Spirochaetales</taxon>
        <taxon>Spirochaetaceae</taxon>
        <taxon>Sediminispirochaeta</taxon>
    </lineage>
</organism>
<evidence type="ECO:0000313" key="4">
    <source>
        <dbReference type="EMBL" id="ADK80425.1"/>
    </source>
</evidence>
<dbReference type="InterPro" id="IPR003658">
    <property type="entry name" value="Anti-sigma_ant"/>
</dbReference>
<dbReference type="Pfam" id="PF01740">
    <property type="entry name" value="STAS"/>
    <property type="match status" value="1"/>
</dbReference>
<evidence type="ECO:0000259" key="3">
    <source>
        <dbReference type="PROSITE" id="PS50801"/>
    </source>
</evidence>
<sequence>MTCTSKRHNSIVIFILEGEMDLYSASILKTEFDKQRTAGFRRFLIDCGELSYIDSSGVGVLISVFTTAHRMKAPLFLCGIHGTVRSVIEYTKLTGFLPMVEAREEALSLLAASGTDSEKQEGYDEKWILQDDNHPLLKREGMLHKDFHLDLKKVRHLSQLIVQKAPTEIRDFNLLEQQISELVKNGVRHGNKNDPNKKIGVWFRFSTHSAHLIVEDEGEGFRNIGEWNSFYAKKREAFEKHDFEEMMNYVSFRTSTSRDDDGGNALFAAVEFWNRGVVFTEAGNCVAVARSYD</sequence>
<dbReference type="AlphaFoldDB" id="E1R403"/>
<dbReference type="InterPro" id="IPR036513">
    <property type="entry name" value="STAS_dom_sf"/>
</dbReference>
<dbReference type="eggNOG" id="COG2172">
    <property type="taxonomic scope" value="Bacteria"/>
</dbReference>